<feature type="domain" description="BRCT" evidence="2">
    <location>
        <begin position="341"/>
        <end position="429"/>
    </location>
</feature>
<feature type="compositionally biased region" description="Low complexity" evidence="1">
    <location>
        <begin position="622"/>
        <end position="648"/>
    </location>
</feature>
<dbReference type="PANTHER" id="PTHR47667">
    <property type="entry name" value="REGULATOR OF TY1 TRANSPOSITION PROTEIN 107"/>
    <property type="match status" value="1"/>
</dbReference>
<feature type="compositionally biased region" description="Polar residues" evidence="1">
    <location>
        <begin position="574"/>
        <end position="597"/>
    </location>
</feature>
<dbReference type="PANTHER" id="PTHR47667:SF1">
    <property type="entry name" value="REGULATOR OF TY1 TRANSPOSITION PROTEIN 107"/>
    <property type="match status" value="1"/>
</dbReference>
<dbReference type="InterPro" id="IPR036420">
    <property type="entry name" value="BRCT_dom_sf"/>
</dbReference>
<feature type="compositionally biased region" description="Low complexity" evidence="1">
    <location>
        <begin position="557"/>
        <end position="572"/>
    </location>
</feature>
<evidence type="ECO:0000313" key="3">
    <source>
        <dbReference type="EMBL" id="CDZ98130.1"/>
    </source>
</evidence>
<dbReference type="PROSITE" id="PS50172">
    <property type="entry name" value="BRCT"/>
    <property type="match status" value="3"/>
</dbReference>
<dbReference type="Gene3D" id="3.40.50.10190">
    <property type="entry name" value="BRCT domain"/>
    <property type="match status" value="4"/>
</dbReference>
<feature type="compositionally biased region" description="Acidic residues" evidence="1">
    <location>
        <begin position="730"/>
        <end position="743"/>
    </location>
</feature>
<evidence type="ECO:0000256" key="1">
    <source>
        <dbReference type="SAM" id="MobiDB-lite"/>
    </source>
</evidence>
<sequence>MSSTGGIFKDTIYFINSSVPSQIKALNEQVLLKNQARACDPLDSLKAKGFPSWRFDVDQVTLIVTDTLDFPELQDAQSRKKAIVTPEFVVRCYEIGFWQEPKYFSPDPNKFFSGVSVCCAPEIPESDREVISAGVQAWGGQFKKFLTKEVTHLFCMTPKGEYYDIAHEHGEKTGIKIVLPHWFDTCLTLTARVPEDIYLFPQPPILTHPTRAQLGHPKLGQSPTPSQAAFFDSLHERIHSASDQERPLDGKRIFFSEDLQLGGRAKAIESLTTKSGGVLVHEAEKGEYDVYIGKYRDGESYYRAVRQGKIIGNLAWFHYLCADNAFVSPKQSLLHYPVPSQHIPAFEKFSITLTNYSGDSREYLKRLVELMGGRFTPEFSKKDTHVVAASMHGAKTQRAKTWSIPIINHRWLEECFVRWRVLSPHAEQIYTAFPPGVNYMTFIGNRGLTDADLEPWTSKAWLGIDEANGNTDTEKKAILPETTKTVPISTLKPISESTVASVTPTSSTTNQTQFVQPASTTVGRSRLATSTRASSAINVPLLSESDPTVPPIPQLLTVPVSSHTTPSTDDPSLVNKSSLVQRAPTSSSLEPSDSTPPSAKPPLHNKSHKPFPALAQDRHQAPLLSSSSTTTNAPSTPLPSSTPSSSSTRHGGNLQGMSPDAILPPSSRRKAADKATKRLHDEIMPDVLDYEKAKKNKTLLTGGRKGRQEEIEAAEERAKKAEEQRKVYEGSDDDDEGEEEGEEEIARKRVNVKSNQKTKRSEEQEGNTPVSRSVKKARLSDETALPSSTLRTGSKARSATPASDAVAKILTTQVNLTTVQTRALAKIGAVVVISPADCTHLVTRTIARTEKFLCALSVSPFIVSQAWVTSSIKAGKLLDEEPFLLSDGEAEEKYNFSLKQSLERAKSLASQGGLLAGKLFYATKNVETDYQVLKRIIESAGGQLTNKIPHAKIFIDKPDDCFLISAEADRDLWRPLKNKGVTAYSRELILTSILAQKLEFSKHALE</sequence>
<feature type="compositionally biased region" description="Basic and acidic residues" evidence="1">
    <location>
        <begin position="706"/>
        <end position="729"/>
    </location>
</feature>
<dbReference type="Pfam" id="PF16589">
    <property type="entry name" value="BRCT_2"/>
    <property type="match status" value="1"/>
</dbReference>
<feature type="compositionally biased region" description="Polar residues" evidence="1">
    <location>
        <begin position="785"/>
        <end position="801"/>
    </location>
</feature>
<dbReference type="EMBL" id="LN483326">
    <property type="protein sequence ID" value="CDZ98130.1"/>
    <property type="molecule type" value="Genomic_DNA"/>
</dbReference>
<protein>
    <submittedName>
        <fullName evidence="3">Signaling protein SWIFT and related BRCT domain proteins</fullName>
    </submittedName>
</protein>
<dbReference type="Pfam" id="PF12738">
    <property type="entry name" value="PTCB-BRCT"/>
    <property type="match status" value="2"/>
</dbReference>
<dbReference type="Pfam" id="PF16770">
    <property type="entry name" value="RTT107_BRCT_5"/>
    <property type="match status" value="1"/>
</dbReference>
<dbReference type="GO" id="GO:1990683">
    <property type="term" value="P:DNA double-strand break attachment to nuclear envelope"/>
    <property type="evidence" value="ECO:0007669"/>
    <property type="project" value="TreeGrafter"/>
</dbReference>
<feature type="compositionally biased region" description="Polar residues" evidence="1">
    <location>
        <begin position="510"/>
        <end position="523"/>
    </location>
</feature>
<dbReference type="SMART" id="SM00292">
    <property type="entry name" value="BRCT"/>
    <property type="match status" value="5"/>
</dbReference>
<dbReference type="CDD" id="cd17743">
    <property type="entry name" value="BRCT_BRC1_like_rpt5"/>
    <property type="match status" value="1"/>
</dbReference>
<feature type="domain" description="BRCT" evidence="2">
    <location>
        <begin position="107"/>
        <end position="200"/>
    </location>
</feature>
<dbReference type="CDD" id="cd18432">
    <property type="entry name" value="BRCT_PAXIP1_rpt6_like"/>
    <property type="match status" value="1"/>
</dbReference>
<dbReference type="InterPro" id="IPR053036">
    <property type="entry name" value="CellCycle_DNARepair_Reg"/>
</dbReference>
<dbReference type="SUPFAM" id="SSF52113">
    <property type="entry name" value="BRCT domain"/>
    <property type="match status" value="3"/>
</dbReference>
<accession>A0A0F7SI81</accession>
<name>A0A0F7SI81_PHARH</name>
<organism evidence="3">
    <name type="scientific">Phaffia rhodozyma</name>
    <name type="common">Yeast</name>
    <name type="synonym">Xanthophyllomyces dendrorhous</name>
    <dbReference type="NCBI Taxonomy" id="264483"/>
    <lineage>
        <taxon>Eukaryota</taxon>
        <taxon>Fungi</taxon>
        <taxon>Dikarya</taxon>
        <taxon>Basidiomycota</taxon>
        <taxon>Agaricomycotina</taxon>
        <taxon>Tremellomycetes</taxon>
        <taxon>Cystofilobasidiales</taxon>
        <taxon>Mrakiaceae</taxon>
        <taxon>Phaffia</taxon>
    </lineage>
</organism>
<evidence type="ECO:0000259" key="2">
    <source>
        <dbReference type="PROSITE" id="PS50172"/>
    </source>
</evidence>
<feature type="region of interest" description="Disordered" evidence="1">
    <location>
        <begin position="502"/>
        <end position="529"/>
    </location>
</feature>
<reference evidence="3" key="1">
    <citation type="submission" date="2014-08" db="EMBL/GenBank/DDBJ databases">
        <authorList>
            <person name="Sharma Rahul"/>
            <person name="Thines Marco"/>
        </authorList>
    </citation>
    <scope>NUCLEOTIDE SEQUENCE</scope>
</reference>
<feature type="domain" description="BRCT" evidence="2">
    <location>
        <begin position="822"/>
        <end position="885"/>
    </location>
</feature>
<dbReference type="GO" id="GO:0035361">
    <property type="term" value="C:Cul8-RING ubiquitin ligase complex"/>
    <property type="evidence" value="ECO:0007669"/>
    <property type="project" value="TreeGrafter"/>
</dbReference>
<dbReference type="GO" id="GO:0005634">
    <property type="term" value="C:nucleus"/>
    <property type="evidence" value="ECO:0007669"/>
    <property type="project" value="TreeGrafter"/>
</dbReference>
<dbReference type="AlphaFoldDB" id="A0A0F7SI81"/>
<dbReference type="InterPro" id="IPR001357">
    <property type="entry name" value="BRCT_dom"/>
</dbReference>
<feature type="region of interest" description="Disordered" evidence="1">
    <location>
        <begin position="542"/>
        <end position="676"/>
    </location>
</feature>
<feature type="region of interest" description="Disordered" evidence="1">
    <location>
        <begin position="699"/>
        <end position="802"/>
    </location>
</feature>
<proteinExistence type="predicted"/>
<dbReference type="GO" id="GO:0006302">
    <property type="term" value="P:double-strand break repair"/>
    <property type="evidence" value="ECO:0007669"/>
    <property type="project" value="TreeGrafter"/>
</dbReference>
<dbReference type="CDD" id="cd18436">
    <property type="entry name" value="BRCT_BRC1_like_rpt2"/>
    <property type="match status" value="1"/>
</dbReference>